<proteinExistence type="predicted"/>
<dbReference type="EMBL" id="CYHE01000012">
    <property type="protein sequence ID" value="CUA99302.1"/>
    <property type="molecule type" value="Genomic_DNA"/>
</dbReference>
<feature type="region of interest" description="Disordered" evidence="1">
    <location>
        <begin position="129"/>
        <end position="154"/>
    </location>
</feature>
<dbReference type="RefSeq" id="WP_055456640.1">
    <property type="nucleotide sequence ID" value="NZ_CYHE01000012.1"/>
</dbReference>
<dbReference type="AlphaFoldDB" id="A0A0K6I7K4"/>
<evidence type="ECO:0000256" key="1">
    <source>
        <dbReference type="SAM" id="MobiDB-lite"/>
    </source>
</evidence>
<keyword evidence="3" id="KW-1185">Reference proteome</keyword>
<dbReference type="Proteomes" id="UP000183900">
    <property type="component" value="Unassembled WGS sequence"/>
</dbReference>
<organism evidence="2 3">
    <name type="scientific">Pannonibacter indicus</name>
    <dbReference type="NCBI Taxonomy" id="466044"/>
    <lineage>
        <taxon>Bacteria</taxon>
        <taxon>Pseudomonadati</taxon>
        <taxon>Pseudomonadota</taxon>
        <taxon>Alphaproteobacteria</taxon>
        <taxon>Hyphomicrobiales</taxon>
        <taxon>Stappiaceae</taxon>
        <taxon>Pannonibacter</taxon>
    </lineage>
</organism>
<sequence length="154" mass="16892">MVFHRWGREKVTLEYLRFLSASLVAGELTFYSTSNLRTPPGFAVTTGQCGDIPQMPEIRRSHDLLIQHFGALIRADAAGEATCEGGGVPSWKFDEVSQKVMGETGPNAWLGFESRIIAMGAGWYDGMTATSKGEPRPPLCRYEQAEPAPPNRST</sequence>
<gene>
    <name evidence="2" type="ORF">Ga0061067_112105</name>
</gene>
<dbReference type="OrthoDB" id="7739195at2"/>
<accession>A0A0K6I7K4</accession>
<evidence type="ECO:0000313" key="3">
    <source>
        <dbReference type="Proteomes" id="UP000183900"/>
    </source>
</evidence>
<reference evidence="3" key="1">
    <citation type="submission" date="2015-08" db="EMBL/GenBank/DDBJ databases">
        <authorList>
            <person name="Varghese N."/>
        </authorList>
    </citation>
    <scope>NUCLEOTIDE SEQUENCE [LARGE SCALE GENOMIC DNA]</scope>
    <source>
        <strain evidence="3">DSM 23407</strain>
    </source>
</reference>
<evidence type="ECO:0000313" key="2">
    <source>
        <dbReference type="EMBL" id="CUA99302.1"/>
    </source>
</evidence>
<name>A0A0K6I7K4_9HYPH</name>
<protein>
    <submittedName>
        <fullName evidence="2">Uncharacterized protein</fullName>
    </submittedName>
</protein>